<gene>
    <name evidence="2" type="ORF">MM415B04950_0011</name>
</gene>
<dbReference type="AlphaFoldDB" id="A0A6M3LL63"/>
<name>A0A6M3LL63_9ZZZZ</name>
<feature type="region of interest" description="Disordered" evidence="1">
    <location>
        <begin position="51"/>
        <end position="126"/>
    </location>
</feature>
<dbReference type="EMBL" id="MT143367">
    <property type="protein sequence ID" value="QJA96066.1"/>
    <property type="molecule type" value="Genomic_DNA"/>
</dbReference>
<feature type="compositionally biased region" description="Low complexity" evidence="1">
    <location>
        <begin position="112"/>
        <end position="126"/>
    </location>
</feature>
<reference evidence="2" key="1">
    <citation type="submission" date="2020-03" db="EMBL/GenBank/DDBJ databases">
        <title>The deep terrestrial virosphere.</title>
        <authorList>
            <person name="Holmfeldt K."/>
            <person name="Nilsson E."/>
            <person name="Simone D."/>
            <person name="Lopez-Fernandez M."/>
            <person name="Wu X."/>
            <person name="de Brujin I."/>
            <person name="Lundin D."/>
            <person name="Andersson A."/>
            <person name="Bertilsson S."/>
            <person name="Dopson M."/>
        </authorList>
    </citation>
    <scope>NUCLEOTIDE SEQUENCE</scope>
    <source>
        <strain evidence="2">MM415B04950</strain>
    </source>
</reference>
<evidence type="ECO:0000256" key="1">
    <source>
        <dbReference type="SAM" id="MobiDB-lite"/>
    </source>
</evidence>
<proteinExistence type="predicted"/>
<accession>A0A6M3LL63</accession>
<organism evidence="2">
    <name type="scientific">viral metagenome</name>
    <dbReference type="NCBI Taxonomy" id="1070528"/>
    <lineage>
        <taxon>unclassified sequences</taxon>
        <taxon>metagenomes</taxon>
        <taxon>organismal metagenomes</taxon>
    </lineage>
</organism>
<evidence type="ECO:0000313" key="2">
    <source>
        <dbReference type="EMBL" id="QJA96066.1"/>
    </source>
</evidence>
<feature type="compositionally biased region" description="Polar residues" evidence="1">
    <location>
        <begin position="51"/>
        <end position="65"/>
    </location>
</feature>
<protein>
    <submittedName>
        <fullName evidence="2">Uncharacterized protein</fullName>
    </submittedName>
</protein>
<sequence>MRIVALAVLAALATTGAQAQISQNCVINCMGRPSQATNPYGANSVTNPYSPMGSPYSNTSATNPYATRAPTLVDQNGQYRGNLSTNPYDPNSTSNPYGRYGSPYSPDSVNNPYAPKVPVYAVPKDD</sequence>
<feature type="compositionally biased region" description="Polar residues" evidence="1">
    <location>
        <begin position="73"/>
        <end position="96"/>
    </location>
</feature>